<protein>
    <submittedName>
        <fullName evidence="1">Uncharacterized protein</fullName>
    </submittedName>
</protein>
<keyword evidence="2" id="KW-1185">Reference proteome</keyword>
<comment type="caution">
    <text evidence="1">The sequence shown here is derived from an EMBL/GenBank/DDBJ whole genome shotgun (WGS) entry which is preliminary data.</text>
</comment>
<proteinExistence type="predicted"/>
<dbReference type="EMBL" id="BLLF01004361">
    <property type="protein sequence ID" value="GFH29470.1"/>
    <property type="molecule type" value="Genomic_DNA"/>
</dbReference>
<sequence length="133" mass="14692">MGELAPSSPAAVHFLTASTFLAAHVACCDIARLTTDTLEAALEEEHTKSLNSMKMVLNRYIRSPGMAAWPHPIASLIRAMAEALEPGRFVLNEKVYVPHTDKFYEAKILKVEYRSGHVPLQLYLLSPKVLVSS</sequence>
<dbReference type="AlphaFoldDB" id="A0A6A0A9R1"/>
<evidence type="ECO:0000313" key="2">
    <source>
        <dbReference type="Proteomes" id="UP000485058"/>
    </source>
</evidence>
<evidence type="ECO:0000313" key="1">
    <source>
        <dbReference type="EMBL" id="GFH29470.1"/>
    </source>
</evidence>
<name>A0A6A0A9R1_HAELA</name>
<reference evidence="1 2" key="1">
    <citation type="submission" date="2020-02" db="EMBL/GenBank/DDBJ databases">
        <title>Draft genome sequence of Haematococcus lacustris strain NIES-144.</title>
        <authorList>
            <person name="Morimoto D."/>
            <person name="Nakagawa S."/>
            <person name="Yoshida T."/>
            <person name="Sawayama S."/>
        </authorList>
    </citation>
    <scope>NUCLEOTIDE SEQUENCE [LARGE SCALE GENOMIC DNA]</scope>
    <source>
        <strain evidence="1 2">NIES-144</strain>
    </source>
</reference>
<gene>
    <name evidence="1" type="ORF">HaLaN_28130</name>
</gene>
<accession>A0A6A0A9R1</accession>
<dbReference type="Proteomes" id="UP000485058">
    <property type="component" value="Unassembled WGS sequence"/>
</dbReference>
<organism evidence="1 2">
    <name type="scientific">Haematococcus lacustris</name>
    <name type="common">Green alga</name>
    <name type="synonym">Haematococcus pluvialis</name>
    <dbReference type="NCBI Taxonomy" id="44745"/>
    <lineage>
        <taxon>Eukaryota</taxon>
        <taxon>Viridiplantae</taxon>
        <taxon>Chlorophyta</taxon>
        <taxon>core chlorophytes</taxon>
        <taxon>Chlorophyceae</taxon>
        <taxon>CS clade</taxon>
        <taxon>Chlamydomonadales</taxon>
        <taxon>Haematococcaceae</taxon>
        <taxon>Haematococcus</taxon>
    </lineage>
</organism>